<feature type="region of interest" description="Disordered" evidence="1">
    <location>
        <begin position="1"/>
        <end position="33"/>
    </location>
</feature>
<feature type="compositionally biased region" description="Basic and acidic residues" evidence="1">
    <location>
        <begin position="263"/>
        <end position="273"/>
    </location>
</feature>
<evidence type="ECO:0000256" key="2">
    <source>
        <dbReference type="SAM" id="Phobius"/>
    </source>
</evidence>
<name>A0A4Z2FKB6_9TELE</name>
<gene>
    <name evidence="3" type="primary">Epor</name>
    <name evidence="3" type="ORF">EYF80_049112</name>
</gene>
<protein>
    <submittedName>
        <fullName evidence="3">Erythropoietin receptor</fullName>
    </submittedName>
</protein>
<feature type="compositionally biased region" description="Low complexity" evidence="1">
    <location>
        <begin position="366"/>
        <end position="383"/>
    </location>
</feature>
<keyword evidence="2" id="KW-0812">Transmembrane</keyword>
<evidence type="ECO:0000313" key="3">
    <source>
        <dbReference type="EMBL" id="TNN40722.1"/>
    </source>
</evidence>
<evidence type="ECO:0000313" key="4">
    <source>
        <dbReference type="Proteomes" id="UP000314294"/>
    </source>
</evidence>
<dbReference type="AlphaFoldDB" id="A0A4Z2FKB6"/>
<dbReference type="Proteomes" id="UP000314294">
    <property type="component" value="Unassembled WGS sequence"/>
</dbReference>
<feature type="transmembrane region" description="Helical" evidence="2">
    <location>
        <begin position="166"/>
        <end position="188"/>
    </location>
</feature>
<evidence type="ECO:0000256" key="1">
    <source>
        <dbReference type="SAM" id="MobiDB-lite"/>
    </source>
</evidence>
<comment type="caution">
    <text evidence="3">The sequence shown here is derived from an EMBL/GenBank/DDBJ whole genome shotgun (WGS) entry which is preliminary data.</text>
</comment>
<keyword evidence="3" id="KW-0675">Receptor</keyword>
<organism evidence="3 4">
    <name type="scientific">Liparis tanakae</name>
    <name type="common">Tanaka's snailfish</name>
    <dbReference type="NCBI Taxonomy" id="230148"/>
    <lineage>
        <taxon>Eukaryota</taxon>
        <taxon>Metazoa</taxon>
        <taxon>Chordata</taxon>
        <taxon>Craniata</taxon>
        <taxon>Vertebrata</taxon>
        <taxon>Euteleostomi</taxon>
        <taxon>Actinopterygii</taxon>
        <taxon>Neopterygii</taxon>
        <taxon>Teleostei</taxon>
        <taxon>Neoteleostei</taxon>
        <taxon>Acanthomorphata</taxon>
        <taxon>Eupercaria</taxon>
        <taxon>Perciformes</taxon>
        <taxon>Cottioidei</taxon>
        <taxon>Cottales</taxon>
        <taxon>Liparidae</taxon>
        <taxon>Liparis</taxon>
    </lineage>
</organism>
<dbReference type="EMBL" id="SRLO01001165">
    <property type="protein sequence ID" value="TNN40722.1"/>
    <property type="molecule type" value="Genomic_DNA"/>
</dbReference>
<sequence length="447" mass="47835">MELHNAYDVKPPPAAGPPGRRARGGAGSLEEPSPVHRWAFHSGASPRFILRNTAQAVQTDESREPTTWAQGLRGSGAQGLSDVCYADHVIRSGVWESGIEVANRRRQAATGRPGSGGSCPISAGRGHNGGRAAAPWSGVFKKGVGTEFLPVDAAALMINSEIQLDLLIVSLTLIISFILIALSVTILMSQRRLVKNKIWPVIPTPDSKFHGLFSVYGGDFKAWLGQTGGGLWLTPQSFYSDECPSPLEVLSELGPAPPPTAPGRKEEDADAVRGLDQGEPSESAPPAPAEHWRAAPHDPWLMDRLRELHRNQKSSPLESQDAYVTLSGDNHGDEGGHPDAALEEASPLEVLFACGKTASCESHSDLGSAPRSSGLGGLSSQCSFEDQNQRKEPGYTYMAVADSGVSMDYSPMSRGDDIGIVAIYANEYENQIPGHRRPFRPSQHPDG</sequence>
<keyword evidence="2" id="KW-1133">Transmembrane helix</keyword>
<proteinExistence type="predicted"/>
<feature type="region of interest" description="Disordered" evidence="1">
    <location>
        <begin position="249"/>
        <end position="293"/>
    </location>
</feature>
<accession>A0A4Z2FKB6</accession>
<reference evidence="3 4" key="1">
    <citation type="submission" date="2019-03" db="EMBL/GenBank/DDBJ databases">
        <title>First draft genome of Liparis tanakae, snailfish: a comprehensive survey of snailfish specific genes.</title>
        <authorList>
            <person name="Kim W."/>
            <person name="Song I."/>
            <person name="Jeong J.-H."/>
            <person name="Kim D."/>
            <person name="Kim S."/>
            <person name="Ryu S."/>
            <person name="Song J.Y."/>
            <person name="Lee S.K."/>
        </authorList>
    </citation>
    <scope>NUCLEOTIDE SEQUENCE [LARGE SCALE GENOMIC DNA]</scope>
    <source>
        <tissue evidence="3">Muscle</tissue>
    </source>
</reference>
<feature type="region of interest" description="Disordered" evidence="1">
    <location>
        <begin position="361"/>
        <end position="389"/>
    </location>
</feature>
<dbReference type="OrthoDB" id="9890439at2759"/>
<keyword evidence="2" id="KW-0472">Membrane</keyword>
<keyword evidence="4" id="KW-1185">Reference proteome</keyword>